<evidence type="ECO:0000313" key="2">
    <source>
        <dbReference type="EMBL" id="MDQ0351551.1"/>
    </source>
</evidence>
<organism evidence="2 3">
    <name type="scientific">Alkalibacillus filiformis</name>
    <dbReference type="NCBI Taxonomy" id="200990"/>
    <lineage>
        <taxon>Bacteria</taxon>
        <taxon>Bacillati</taxon>
        <taxon>Bacillota</taxon>
        <taxon>Bacilli</taxon>
        <taxon>Bacillales</taxon>
        <taxon>Bacillaceae</taxon>
        <taxon>Alkalibacillus</taxon>
    </lineage>
</organism>
<proteinExistence type="predicted"/>
<dbReference type="PANTHER" id="PTHR43155">
    <property type="entry name" value="CYCLIC DI-GMP PHOSPHODIESTERASE PA4108-RELATED"/>
    <property type="match status" value="1"/>
</dbReference>
<dbReference type="PANTHER" id="PTHR43155:SF2">
    <property type="entry name" value="CYCLIC DI-GMP PHOSPHODIESTERASE PA4108"/>
    <property type="match status" value="1"/>
</dbReference>
<evidence type="ECO:0000313" key="3">
    <source>
        <dbReference type="Proteomes" id="UP001236723"/>
    </source>
</evidence>
<dbReference type="Pfam" id="PF13487">
    <property type="entry name" value="HD_5"/>
    <property type="match status" value="1"/>
</dbReference>
<dbReference type="PROSITE" id="PS51832">
    <property type="entry name" value="HD_GYP"/>
    <property type="match status" value="1"/>
</dbReference>
<comment type="caution">
    <text evidence="2">The sequence shown here is derived from an EMBL/GenBank/DDBJ whole genome shotgun (WGS) entry which is preliminary data.</text>
</comment>
<dbReference type="SUPFAM" id="SSF109604">
    <property type="entry name" value="HD-domain/PDEase-like"/>
    <property type="match status" value="1"/>
</dbReference>
<dbReference type="Proteomes" id="UP001236723">
    <property type="component" value="Unassembled WGS sequence"/>
</dbReference>
<protein>
    <submittedName>
        <fullName evidence="2">HD-GYP domain-containing protein (C-di-GMP phosphodiesterase class II)</fullName>
    </submittedName>
</protein>
<sequence length="353" mass="41005">MKVHPQQLIPGCLIIKDVMGQTLTPIIPKNTVVEPIHLQVLKKFKVLEVDIANKLVNGDVFETGDPEDLIEEQDMPFYEHYVDVVKKTKDLFKSWDYRSKIDVQKIRELIYPLIEQGENKSDVLLKMHHYNKPDSYFYYHIVSVPVIATFLAKQLGYSSKERLNIALAAFLSDIGMLKDQEDIYSQNRNLTQEEFKKIRQHPIESYRLIENLPIHQDVKVAVLQHHERTDGSGYPMGVKADKIHPFANIIAVSDVFHAMTSERIYRHKQSPYKVVEELMKDHIDKLDMKVLNQLAKSIVNFSNGTQVKLSNNEYGTIVFTDERHPTRPLVKLTRNQEIINLIDDKTIYIEEIL</sequence>
<dbReference type="Gene3D" id="1.10.3210.10">
    <property type="entry name" value="Hypothetical protein af1432"/>
    <property type="match status" value="1"/>
</dbReference>
<dbReference type="EMBL" id="JAUSUP010000002">
    <property type="protein sequence ID" value="MDQ0351551.1"/>
    <property type="molecule type" value="Genomic_DNA"/>
</dbReference>
<keyword evidence="3" id="KW-1185">Reference proteome</keyword>
<dbReference type="RefSeq" id="WP_307067368.1">
    <property type="nucleotide sequence ID" value="NZ_JAUSUP010000002.1"/>
</dbReference>
<gene>
    <name evidence="2" type="ORF">J2R98_001365</name>
</gene>
<evidence type="ECO:0000259" key="1">
    <source>
        <dbReference type="PROSITE" id="PS51832"/>
    </source>
</evidence>
<dbReference type="CDD" id="cd00077">
    <property type="entry name" value="HDc"/>
    <property type="match status" value="1"/>
</dbReference>
<accession>A0ABU0DTE1</accession>
<dbReference type="InterPro" id="IPR037522">
    <property type="entry name" value="HD_GYP_dom"/>
</dbReference>
<feature type="domain" description="HD-GYP" evidence="1">
    <location>
        <begin position="115"/>
        <end position="310"/>
    </location>
</feature>
<name>A0ABU0DTE1_9BACI</name>
<reference evidence="2 3" key="1">
    <citation type="submission" date="2023-07" db="EMBL/GenBank/DDBJ databases">
        <title>Genomic Encyclopedia of Type Strains, Phase IV (KMG-IV): sequencing the most valuable type-strain genomes for metagenomic binning, comparative biology and taxonomic classification.</title>
        <authorList>
            <person name="Goeker M."/>
        </authorList>
    </citation>
    <scope>NUCLEOTIDE SEQUENCE [LARGE SCALE GENOMIC DNA]</scope>
    <source>
        <strain evidence="2 3">DSM 15448</strain>
    </source>
</reference>
<dbReference type="InterPro" id="IPR003607">
    <property type="entry name" value="HD/PDEase_dom"/>
</dbReference>